<gene>
    <name evidence="1" type="ORF">LCGC14_0163970</name>
</gene>
<dbReference type="EMBL" id="LAZR01000062">
    <property type="protein sequence ID" value="KKN96753.1"/>
    <property type="molecule type" value="Genomic_DNA"/>
</dbReference>
<proteinExistence type="predicted"/>
<sequence length="174" mass="19746">MDDVLLQEKRDNLKSRFARMQKLNTMHGVNLTDMNGPVRLAWELAQESGRLLDALDAQQAEVERLTEALDLQRKLTQDGYDLLKIDQSTINILMAETDRSKGSVYDIARGALNALERADDLNHPLQRFVDSCKETFLEGRDPGRTANAIRHALMDLSPEFAKEFAKAYEDGRIL</sequence>
<dbReference type="AlphaFoldDB" id="A0A0F9XWH4"/>
<name>A0A0F9XWH4_9ZZZZ</name>
<reference evidence="1" key="1">
    <citation type="journal article" date="2015" name="Nature">
        <title>Complex archaea that bridge the gap between prokaryotes and eukaryotes.</title>
        <authorList>
            <person name="Spang A."/>
            <person name="Saw J.H."/>
            <person name="Jorgensen S.L."/>
            <person name="Zaremba-Niedzwiedzka K."/>
            <person name="Martijn J."/>
            <person name="Lind A.E."/>
            <person name="van Eijk R."/>
            <person name="Schleper C."/>
            <person name="Guy L."/>
            <person name="Ettema T.J."/>
        </authorList>
    </citation>
    <scope>NUCLEOTIDE SEQUENCE</scope>
</reference>
<organism evidence="1">
    <name type="scientific">marine sediment metagenome</name>
    <dbReference type="NCBI Taxonomy" id="412755"/>
    <lineage>
        <taxon>unclassified sequences</taxon>
        <taxon>metagenomes</taxon>
        <taxon>ecological metagenomes</taxon>
    </lineage>
</organism>
<protein>
    <submittedName>
        <fullName evidence="1">Uncharacterized protein</fullName>
    </submittedName>
</protein>
<evidence type="ECO:0000313" key="1">
    <source>
        <dbReference type="EMBL" id="KKN96753.1"/>
    </source>
</evidence>
<comment type="caution">
    <text evidence="1">The sequence shown here is derived from an EMBL/GenBank/DDBJ whole genome shotgun (WGS) entry which is preliminary data.</text>
</comment>
<accession>A0A0F9XWH4</accession>